<keyword evidence="1" id="KW-0812">Transmembrane</keyword>
<protein>
    <submittedName>
        <fullName evidence="2">Uncharacterized protein</fullName>
    </submittedName>
</protein>
<reference evidence="2" key="1">
    <citation type="submission" date="2020-05" db="UniProtKB">
        <authorList>
            <consortium name="EnsemblMetazoa"/>
        </authorList>
    </citation>
    <scope>IDENTIFICATION</scope>
    <source>
        <strain evidence="2">TTRI</strain>
    </source>
</reference>
<evidence type="ECO:0000256" key="1">
    <source>
        <dbReference type="SAM" id="Phobius"/>
    </source>
</evidence>
<keyword evidence="3" id="KW-1185">Reference proteome</keyword>
<sequence>MYDIYITFVLLGDVICAICMLESILRLSTKLKPRTQSMTTYSVVIVIVVVLRNPLTIILVFSLKRIFNFLKSCFLGGNIILTYIKYRSLAIITVVVVATFVRDVNIPLNILLILNKFTGIKIKSKYQQ</sequence>
<organism evidence="2 3">
    <name type="scientific">Glossina austeni</name>
    <name type="common">Savannah tsetse fly</name>
    <dbReference type="NCBI Taxonomy" id="7395"/>
    <lineage>
        <taxon>Eukaryota</taxon>
        <taxon>Metazoa</taxon>
        <taxon>Ecdysozoa</taxon>
        <taxon>Arthropoda</taxon>
        <taxon>Hexapoda</taxon>
        <taxon>Insecta</taxon>
        <taxon>Pterygota</taxon>
        <taxon>Neoptera</taxon>
        <taxon>Endopterygota</taxon>
        <taxon>Diptera</taxon>
        <taxon>Brachycera</taxon>
        <taxon>Muscomorpha</taxon>
        <taxon>Hippoboscoidea</taxon>
        <taxon>Glossinidae</taxon>
        <taxon>Glossina</taxon>
    </lineage>
</organism>
<keyword evidence="1" id="KW-1133">Transmembrane helix</keyword>
<name>A0A1A9UDZ5_GLOAU</name>
<proteinExistence type="predicted"/>
<keyword evidence="1" id="KW-0472">Membrane</keyword>
<dbReference type="Proteomes" id="UP000078200">
    <property type="component" value="Unassembled WGS sequence"/>
</dbReference>
<dbReference type="VEuPathDB" id="VectorBase:GAUT001582"/>
<feature type="transmembrane region" description="Helical" evidence="1">
    <location>
        <begin position="6"/>
        <end position="27"/>
    </location>
</feature>
<feature type="transmembrane region" description="Helical" evidence="1">
    <location>
        <begin position="39"/>
        <end position="63"/>
    </location>
</feature>
<accession>A0A1A9UDZ5</accession>
<evidence type="ECO:0000313" key="3">
    <source>
        <dbReference type="Proteomes" id="UP000078200"/>
    </source>
</evidence>
<evidence type="ECO:0000313" key="2">
    <source>
        <dbReference type="EnsemblMetazoa" id="GAUT001582-PA"/>
    </source>
</evidence>
<dbReference type="EnsemblMetazoa" id="GAUT001582-RA">
    <property type="protein sequence ID" value="GAUT001582-PA"/>
    <property type="gene ID" value="GAUT001582"/>
</dbReference>
<dbReference type="AlphaFoldDB" id="A0A1A9UDZ5"/>